<feature type="chain" id="PRO_5017018342" description="Lipoprotein" evidence="1">
    <location>
        <begin position="23"/>
        <end position="159"/>
    </location>
</feature>
<organism evidence="2 3">
    <name type="scientific">Aliarcobacter vitoriensis</name>
    <dbReference type="NCBI Taxonomy" id="2011099"/>
    <lineage>
        <taxon>Bacteria</taxon>
        <taxon>Pseudomonadati</taxon>
        <taxon>Campylobacterota</taxon>
        <taxon>Epsilonproteobacteria</taxon>
        <taxon>Campylobacterales</taxon>
        <taxon>Arcobacteraceae</taxon>
        <taxon>Aliarcobacter</taxon>
    </lineage>
</organism>
<comment type="caution">
    <text evidence="2">The sequence shown here is derived from an EMBL/GenBank/DDBJ whole genome shotgun (WGS) entry which is preliminary data.</text>
</comment>
<gene>
    <name evidence="2" type="ORF">CRU91_01410</name>
</gene>
<reference evidence="2 3" key="1">
    <citation type="submission" date="2017-10" db="EMBL/GenBank/DDBJ databases">
        <title>Genomics of the genus Arcobacter.</title>
        <authorList>
            <person name="Perez-Cataluna A."/>
            <person name="Figueras M.J."/>
        </authorList>
    </citation>
    <scope>NUCLEOTIDE SEQUENCE [LARGE SCALE GENOMIC DNA]</scope>
    <source>
        <strain evidence="2 3">CECT 9230</strain>
    </source>
</reference>
<dbReference type="Proteomes" id="UP000252669">
    <property type="component" value="Unassembled WGS sequence"/>
</dbReference>
<keyword evidence="1" id="KW-0732">Signal</keyword>
<sequence length="159" mass="18755">MKKILFLSAISFLMISCTPKNSAFRYFDKGDIEANATRYTKKADIISNNQVDITFMATYLNKLNPRLDEKEDSFLVYVYFSNLENQDIQSNNYEILLNGKVPTYIEKLEKDDENYKNMMLRNFWGTYYLVKFNNQELVSKLNIVLKPKSNDATLIFEKY</sequence>
<evidence type="ECO:0008006" key="4">
    <source>
        <dbReference type="Google" id="ProtNLM"/>
    </source>
</evidence>
<proteinExistence type="predicted"/>
<protein>
    <recommendedName>
        <fullName evidence="4">Lipoprotein</fullName>
    </recommendedName>
</protein>
<dbReference type="AlphaFoldDB" id="A0A366MUP3"/>
<accession>A0A366MUP3</accession>
<keyword evidence="3" id="KW-1185">Reference proteome</keyword>
<dbReference type="RefSeq" id="WP_113892635.1">
    <property type="nucleotide sequence ID" value="NZ_JANJGA010000003.1"/>
</dbReference>
<dbReference type="EMBL" id="PDKB01000002">
    <property type="protein sequence ID" value="RBQ29965.1"/>
    <property type="molecule type" value="Genomic_DNA"/>
</dbReference>
<evidence type="ECO:0000256" key="1">
    <source>
        <dbReference type="SAM" id="SignalP"/>
    </source>
</evidence>
<name>A0A366MUP3_9BACT</name>
<feature type="signal peptide" evidence="1">
    <location>
        <begin position="1"/>
        <end position="22"/>
    </location>
</feature>
<dbReference type="OrthoDB" id="5373271at2"/>
<evidence type="ECO:0000313" key="2">
    <source>
        <dbReference type="EMBL" id="RBQ29965.1"/>
    </source>
</evidence>
<evidence type="ECO:0000313" key="3">
    <source>
        <dbReference type="Proteomes" id="UP000252669"/>
    </source>
</evidence>
<dbReference type="PROSITE" id="PS51257">
    <property type="entry name" value="PROKAR_LIPOPROTEIN"/>
    <property type="match status" value="1"/>
</dbReference>